<name>A0A8C9AVP9_PROSS</name>
<dbReference type="GO" id="GO:0006004">
    <property type="term" value="P:fucose metabolic process"/>
    <property type="evidence" value="ECO:0007669"/>
    <property type="project" value="UniProtKB-KW"/>
</dbReference>
<dbReference type="Proteomes" id="UP000694414">
    <property type="component" value="Unplaced"/>
</dbReference>
<comment type="catalytic activity">
    <reaction evidence="18">
        <text>L-seryl-[protein] + GDP-beta-L-fucose = 3-O-(alpha-L-fucosyl)-L-seryl-[protein] + GDP + H(+)</text>
        <dbReference type="Rhea" id="RHEA:63644"/>
        <dbReference type="Rhea" id="RHEA-COMP:9863"/>
        <dbReference type="Rhea" id="RHEA-COMP:17914"/>
        <dbReference type="ChEBI" id="CHEBI:15378"/>
        <dbReference type="ChEBI" id="CHEBI:29999"/>
        <dbReference type="ChEBI" id="CHEBI:57273"/>
        <dbReference type="ChEBI" id="CHEBI:58189"/>
        <dbReference type="ChEBI" id="CHEBI:189632"/>
        <dbReference type="EC" id="2.4.1.221"/>
    </reaction>
    <physiologicalReaction direction="left-to-right" evidence="18">
        <dbReference type="Rhea" id="RHEA:63645"/>
    </physiologicalReaction>
</comment>
<keyword evidence="20" id="KW-1185">Reference proteome</keyword>
<evidence type="ECO:0000256" key="2">
    <source>
        <dbReference type="ARBA" id="ARBA00004555"/>
    </source>
</evidence>
<evidence type="ECO:0000256" key="9">
    <source>
        <dbReference type="ARBA" id="ARBA00023034"/>
    </source>
</evidence>
<dbReference type="GO" id="GO:0046922">
    <property type="term" value="F:peptide-O-fucosyltransferase activity"/>
    <property type="evidence" value="ECO:0007669"/>
    <property type="project" value="UniProtKB-EC"/>
</dbReference>
<evidence type="ECO:0000313" key="19">
    <source>
        <dbReference type="Ensembl" id="ENSPSMP00000034934.1"/>
    </source>
</evidence>
<evidence type="ECO:0000256" key="10">
    <source>
        <dbReference type="ARBA" id="ARBA00023157"/>
    </source>
</evidence>
<dbReference type="Pfam" id="PF10250">
    <property type="entry name" value="O-FucT"/>
    <property type="match status" value="1"/>
</dbReference>
<keyword evidence="11" id="KW-0325">Glycoprotein</keyword>
<dbReference type="AlphaFoldDB" id="A0A8C9AVP9"/>
<keyword evidence="6" id="KW-0808">Transferase</keyword>
<keyword evidence="5" id="KW-0328">Glycosyltransferase</keyword>
<evidence type="ECO:0000256" key="8">
    <source>
        <dbReference type="ARBA" id="ARBA00022824"/>
    </source>
</evidence>
<dbReference type="EC" id="2.4.1.221" evidence="4"/>
<reference evidence="19" key="1">
    <citation type="submission" date="2025-08" db="UniProtKB">
        <authorList>
            <consortium name="Ensembl"/>
        </authorList>
    </citation>
    <scope>IDENTIFICATION</scope>
</reference>
<keyword evidence="7" id="KW-0732">Signal</keyword>
<dbReference type="FunFam" id="3.40.50.11350:FF:000002">
    <property type="entry name" value="GDP-fucose protein O-fucosyltransferase 2"/>
    <property type="match status" value="1"/>
</dbReference>
<evidence type="ECO:0000256" key="15">
    <source>
        <dbReference type="ARBA" id="ARBA00026232"/>
    </source>
</evidence>
<comment type="similarity">
    <text evidence="14">Belongs to the glycosyltransferase 68 family.</text>
</comment>
<comment type="pathway">
    <text evidence="3">Protein modification; protein glycosylation.</text>
</comment>
<evidence type="ECO:0000256" key="16">
    <source>
        <dbReference type="ARBA" id="ARBA00033083"/>
    </source>
</evidence>
<evidence type="ECO:0000256" key="17">
    <source>
        <dbReference type="ARBA" id="ARBA00047273"/>
    </source>
</evidence>
<dbReference type="GO" id="GO:0005794">
    <property type="term" value="C:Golgi apparatus"/>
    <property type="evidence" value="ECO:0007669"/>
    <property type="project" value="UniProtKB-SubCell"/>
</dbReference>
<keyword evidence="10" id="KW-1015">Disulfide bond</keyword>
<evidence type="ECO:0000256" key="4">
    <source>
        <dbReference type="ARBA" id="ARBA00012196"/>
    </source>
</evidence>
<evidence type="ECO:0000256" key="13">
    <source>
        <dbReference type="ARBA" id="ARBA00023277"/>
    </source>
</evidence>
<sequence>MVFARHLRVVGDEFRSRYLNSTDLADKIPFQEDWTKMKVKLGSARGGPYLGVHLRRKDFIWGHREDVPSLEGAVRTIRRLMTAHQLHMVFVATDAIRKEHEELKKLLPEMVRFEPTWEELELYKDGGVAIIDQWICAHARCGSSSAGLLRGMPPWLRPEGSL</sequence>
<evidence type="ECO:0000256" key="6">
    <source>
        <dbReference type="ARBA" id="ARBA00022679"/>
    </source>
</evidence>
<evidence type="ECO:0000256" key="14">
    <source>
        <dbReference type="ARBA" id="ARBA00025803"/>
    </source>
</evidence>
<dbReference type="UniPathway" id="UPA00378"/>
<dbReference type="InterPro" id="IPR045130">
    <property type="entry name" value="OFUT2-like"/>
</dbReference>
<evidence type="ECO:0000256" key="3">
    <source>
        <dbReference type="ARBA" id="ARBA00004922"/>
    </source>
</evidence>
<keyword evidence="12" id="KW-0294">Fucose metabolism</keyword>
<dbReference type="GO" id="GO:0005783">
    <property type="term" value="C:endoplasmic reticulum"/>
    <property type="evidence" value="ECO:0007669"/>
    <property type="project" value="UniProtKB-SubCell"/>
</dbReference>
<organism evidence="19 20">
    <name type="scientific">Prolemur simus</name>
    <name type="common">Greater bamboo lemur</name>
    <name type="synonym">Hapalemur simus</name>
    <dbReference type="NCBI Taxonomy" id="1328070"/>
    <lineage>
        <taxon>Eukaryota</taxon>
        <taxon>Metazoa</taxon>
        <taxon>Chordata</taxon>
        <taxon>Craniata</taxon>
        <taxon>Vertebrata</taxon>
        <taxon>Euteleostomi</taxon>
        <taxon>Mammalia</taxon>
        <taxon>Eutheria</taxon>
        <taxon>Euarchontoglires</taxon>
        <taxon>Primates</taxon>
        <taxon>Strepsirrhini</taxon>
        <taxon>Lemuriformes</taxon>
        <taxon>Lemuridae</taxon>
        <taxon>Prolemur</taxon>
    </lineage>
</organism>
<reference evidence="19" key="2">
    <citation type="submission" date="2025-09" db="UniProtKB">
        <authorList>
            <consortium name="Ensembl"/>
        </authorList>
    </citation>
    <scope>IDENTIFICATION</scope>
</reference>
<dbReference type="Ensembl" id="ENSPSMT00000040282.1">
    <property type="protein sequence ID" value="ENSPSMP00000034934.1"/>
    <property type="gene ID" value="ENSPSMG00000024075.1"/>
</dbReference>
<evidence type="ECO:0000256" key="18">
    <source>
        <dbReference type="ARBA" id="ARBA00048647"/>
    </source>
</evidence>
<evidence type="ECO:0000313" key="20">
    <source>
        <dbReference type="Proteomes" id="UP000694414"/>
    </source>
</evidence>
<proteinExistence type="inferred from homology"/>
<gene>
    <name evidence="19" type="primary">POFUT2</name>
</gene>
<keyword evidence="9" id="KW-0333">Golgi apparatus</keyword>
<evidence type="ECO:0000256" key="5">
    <source>
        <dbReference type="ARBA" id="ARBA00022676"/>
    </source>
</evidence>
<dbReference type="PANTHER" id="PTHR13398">
    <property type="entry name" value="GDP-FUCOSE PROTEIN O-FUCOSYLTRANSFERASE 2"/>
    <property type="match status" value="1"/>
</dbReference>
<comment type="catalytic activity">
    <reaction evidence="17">
        <text>L-threonyl-[protein] + GDP-beta-L-fucose = 3-O-(alpha-L-fucosyl)-L-threonyl-[protein] + GDP + H(+)</text>
        <dbReference type="Rhea" id="RHEA:70491"/>
        <dbReference type="Rhea" id="RHEA-COMP:11060"/>
        <dbReference type="Rhea" id="RHEA-COMP:17915"/>
        <dbReference type="ChEBI" id="CHEBI:15378"/>
        <dbReference type="ChEBI" id="CHEBI:30013"/>
        <dbReference type="ChEBI" id="CHEBI:57273"/>
        <dbReference type="ChEBI" id="CHEBI:58189"/>
        <dbReference type="ChEBI" id="CHEBI:189631"/>
        <dbReference type="EC" id="2.4.1.221"/>
    </reaction>
    <physiologicalReaction direction="left-to-right" evidence="17">
        <dbReference type="Rhea" id="RHEA:70492"/>
    </physiologicalReaction>
</comment>
<keyword evidence="8" id="KW-0256">Endoplasmic reticulum</keyword>
<dbReference type="GeneTree" id="ENSGT00390000007989"/>
<keyword evidence="13" id="KW-0119">Carbohydrate metabolism</keyword>
<evidence type="ECO:0000256" key="11">
    <source>
        <dbReference type="ARBA" id="ARBA00023180"/>
    </source>
</evidence>
<evidence type="ECO:0000256" key="12">
    <source>
        <dbReference type="ARBA" id="ARBA00023253"/>
    </source>
</evidence>
<protein>
    <recommendedName>
        <fullName evidence="15">GDP-fucose protein O-fucosyltransferase 2</fullName>
        <ecNumber evidence="4">2.4.1.221</ecNumber>
    </recommendedName>
    <alternativeName>
        <fullName evidence="16">Peptide-O-fucosyltransferase 2</fullName>
    </alternativeName>
</protein>
<evidence type="ECO:0000256" key="1">
    <source>
        <dbReference type="ARBA" id="ARBA00004240"/>
    </source>
</evidence>
<accession>A0A8C9AVP9</accession>
<dbReference type="Gene3D" id="3.40.50.11350">
    <property type="match status" value="1"/>
</dbReference>
<dbReference type="PANTHER" id="PTHR13398:SF0">
    <property type="entry name" value="GDP-FUCOSE PROTEIN O-FUCOSYLTRANSFERASE 2"/>
    <property type="match status" value="1"/>
</dbReference>
<dbReference type="InterPro" id="IPR019378">
    <property type="entry name" value="GDP-Fuc_O-FucTrfase"/>
</dbReference>
<comment type="subcellular location">
    <subcellularLocation>
        <location evidence="1">Endoplasmic reticulum</location>
    </subcellularLocation>
    <subcellularLocation>
        <location evidence="2">Golgi apparatus</location>
    </subcellularLocation>
</comment>
<evidence type="ECO:0000256" key="7">
    <source>
        <dbReference type="ARBA" id="ARBA00022729"/>
    </source>
</evidence>